<name>A0A369A9V4_9FLAO</name>
<organism evidence="1 2">
    <name type="scientific">Schleiferia thermophila</name>
    <dbReference type="NCBI Taxonomy" id="884107"/>
    <lineage>
        <taxon>Bacteria</taxon>
        <taxon>Pseudomonadati</taxon>
        <taxon>Bacteroidota</taxon>
        <taxon>Flavobacteriia</taxon>
        <taxon>Flavobacteriales</taxon>
        <taxon>Schleiferiaceae</taxon>
        <taxon>Schleiferia</taxon>
    </lineage>
</organism>
<keyword evidence="2" id="KW-1185">Reference proteome</keyword>
<accession>A0A369A9V4</accession>
<dbReference type="EMBL" id="QPJS01000001">
    <property type="protein sequence ID" value="RCX05086.1"/>
    <property type="molecule type" value="Genomic_DNA"/>
</dbReference>
<sequence>MPLNVKKVELLLLMFFLYSCSSINDVHLSSHPADLTLAVEQPFKENEYLAIVRVIAIHECFTTNHCQWLKSKKNLMAHFVFTHKRTDNNLNFKALKEHFPGVKAGDRIRAYCIAERQKHGEYLLRVYQYTLL</sequence>
<reference evidence="1 2" key="1">
    <citation type="submission" date="2018-07" db="EMBL/GenBank/DDBJ databases">
        <title>Genomic Encyclopedia of Type Strains, Phase IV (KMG-IV): sequencing the most valuable type-strain genomes for metagenomic binning, comparative biology and taxonomic classification.</title>
        <authorList>
            <person name="Goeker M."/>
        </authorList>
    </citation>
    <scope>NUCLEOTIDE SEQUENCE [LARGE SCALE GENOMIC DNA]</scope>
    <source>
        <strain evidence="1 2">DSM 21410</strain>
    </source>
</reference>
<gene>
    <name evidence="1" type="ORF">DES35_101366</name>
</gene>
<protein>
    <submittedName>
        <fullName evidence="1">Uncharacterized protein</fullName>
    </submittedName>
</protein>
<dbReference type="AlphaFoldDB" id="A0A369A9V4"/>
<dbReference type="RefSeq" id="WP_114365633.1">
    <property type="nucleotide sequence ID" value="NZ_BHZF01000001.1"/>
</dbReference>
<dbReference type="PROSITE" id="PS51257">
    <property type="entry name" value="PROKAR_LIPOPROTEIN"/>
    <property type="match status" value="1"/>
</dbReference>
<proteinExistence type="predicted"/>
<comment type="caution">
    <text evidence="1">The sequence shown here is derived from an EMBL/GenBank/DDBJ whole genome shotgun (WGS) entry which is preliminary data.</text>
</comment>
<evidence type="ECO:0000313" key="2">
    <source>
        <dbReference type="Proteomes" id="UP000253517"/>
    </source>
</evidence>
<evidence type="ECO:0000313" key="1">
    <source>
        <dbReference type="EMBL" id="RCX05086.1"/>
    </source>
</evidence>
<dbReference type="Proteomes" id="UP000253517">
    <property type="component" value="Unassembled WGS sequence"/>
</dbReference>